<dbReference type="Proteomes" id="UP001070352">
    <property type="component" value="Unassembled WGS sequence"/>
</dbReference>
<keyword evidence="3" id="KW-0408">Iron</keyword>
<dbReference type="InterPro" id="IPR058240">
    <property type="entry name" value="rSAM_sf"/>
</dbReference>
<dbReference type="GO" id="GO:0051536">
    <property type="term" value="F:iron-sulfur cluster binding"/>
    <property type="evidence" value="ECO:0007669"/>
    <property type="project" value="UniProtKB-KW"/>
</dbReference>
<dbReference type="PANTHER" id="PTHR11228">
    <property type="entry name" value="RADICAL SAM DOMAIN PROTEIN"/>
    <property type="match status" value="1"/>
</dbReference>
<protein>
    <submittedName>
        <fullName evidence="7">YydG family radical SAM peptide epimerase</fullName>
    </submittedName>
</protein>
<evidence type="ECO:0000259" key="6">
    <source>
        <dbReference type="PROSITE" id="PS51918"/>
    </source>
</evidence>
<dbReference type="PANTHER" id="PTHR11228:SF22">
    <property type="entry name" value="PEPTIDE BIOSYNTHESIS PROTEIN YYDG-RELATED"/>
    <property type="match status" value="1"/>
</dbReference>
<dbReference type="SFLD" id="SFLDS00029">
    <property type="entry name" value="Radical_SAM"/>
    <property type="match status" value="1"/>
</dbReference>
<dbReference type="GO" id="GO:0046872">
    <property type="term" value="F:metal ion binding"/>
    <property type="evidence" value="ECO:0007669"/>
    <property type="project" value="UniProtKB-KW"/>
</dbReference>
<accession>A0A9Q4DM72</accession>
<dbReference type="GO" id="GO:0003824">
    <property type="term" value="F:catalytic activity"/>
    <property type="evidence" value="ECO:0007669"/>
    <property type="project" value="InterPro"/>
</dbReference>
<dbReference type="InterPro" id="IPR017896">
    <property type="entry name" value="4Fe4S_Fe-S-bd"/>
</dbReference>
<evidence type="ECO:0000256" key="1">
    <source>
        <dbReference type="ARBA" id="ARBA00022691"/>
    </source>
</evidence>
<evidence type="ECO:0000313" key="8">
    <source>
        <dbReference type="Proteomes" id="UP001070352"/>
    </source>
</evidence>
<keyword evidence="2" id="KW-0479">Metal-binding</keyword>
<dbReference type="PROSITE" id="PS51918">
    <property type="entry name" value="RADICAL_SAM"/>
    <property type="match status" value="1"/>
</dbReference>
<dbReference type="AlphaFoldDB" id="A0A9Q4DM72"/>
<reference evidence="7" key="1">
    <citation type="submission" date="2022-02" db="EMBL/GenBank/DDBJ databases">
        <title>Crop Bioprotection Bacillus Genome Sequencing.</title>
        <authorList>
            <person name="Dunlap C."/>
        </authorList>
    </citation>
    <scope>NUCLEOTIDE SEQUENCE</scope>
    <source>
        <strain evidence="7">M18B4</strain>
    </source>
</reference>
<organism evidence="7 8">
    <name type="scientific">Bacillus spizizenii</name>
    <name type="common">Bacillus subtilis subsp. spizizenii</name>
    <dbReference type="NCBI Taxonomy" id="96241"/>
    <lineage>
        <taxon>Bacteria</taxon>
        <taxon>Bacillati</taxon>
        <taxon>Bacillota</taxon>
        <taxon>Bacilli</taxon>
        <taxon>Bacillales</taxon>
        <taxon>Bacillaceae</taxon>
        <taxon>Bacillus</taxon>
    </lineage>
</organism>
<proteinExistence type="predicted"/>
<dbReference type="InterPro" id="IPR007197">
    <property type="entry name" value="rSAM"/>
</dbReference>
<dbReference type="InterPro" id="IPR013785">
    <property type="entry name" value="Aldolase_TIM"/>
</dbReference>
<dbReference type="PROSITE" id="PS51379">
    <property type="entry name" value="4FE4S_FER_2"/>
    <property type="match status" value="1"/>
</dbReference>
<gene>
    <name evidence="7" type="ORF">MOC45_05440</name>
</gene>
<feature type="domain" description="Radical SAM core" evidence="6">
    <location>
        <begin position="1"/>
        <end position="215"/>
    </location>
</feature>
<dbReference type="EMBL" id="JALANJ010000007">
    <property type="protein sequence ID" value="MCY8120053.1"/>
    <property type="molecule type" value="Genomic_DNA"/>
</dbReference>
<evidence type="ECO:0000259" key="5">
    <source>
        <dbReference type="PROSITE" id="PS51379"/>
    </source>
</evidence>
<dbReference type="Gene3D" id="3.20.20.70">
    <property type="entry name" value="Aldolase class I"/>
    <property type="match status" value="1"/>
</dbReference>
<dbReference type="SUPFAM" id="SSF102114">
    <property type="entry name" value="Radical SAM enzymes"/>
    <property type="match status" value="1"/>
</dbReference>
<evidence type="ECO:0000256" key="4">
    <source>
        <dbReference type="ARBA" id="ARBA00023014"/>
    </source>
</evidence>
<dbReference type="InterPro" id="IPR023904">
    <property type="entry name" value="Pep_rSAM_mat_YydG"/>
</dbReference>
<evidence type="ECO:0000256" key="2">
    <source>
        <dbReference type="ARBA" id="ARBA00022723"/>
    </source>
</evidence>
<feature type="domain" description="4Fe-4S ferredoxin-type" evidence="5">
    <location>
        <begin position="4"/>
        <end position="36"/>
    </location>
</feature>
<dbReference type="NCBIfam" id="TIGR04078">
    <property type="entry name" value="rSAM_yydG"/>
    <property type="match status" value="1"/>
</dbReference>
<evidence type="ECO:0000313" key="7">
    <source>
        <dbReference type="EMBL" id="MCY8120053.1"/>
    </source>
</evidence>
<dbReference type="CDD" id="cd01335">
    <property type="entry name" value="Radical_SAM"/>
    <property type="match status" value="1"/>
</dbReference>
<evidence type="ECO:0000256" key="3">
    <source>
        <dbReference type="ARBA" id="ARBA00023004"/>
    </source>
</evidence>
<comment type="caution">
    <text evidence="7">The sequence shown here is derived from an EMBL/GenBank/DDBJ whole genome shotgun (WGS) entry which is preliminary data.</text>
</comment>
<keyword evidence="1" id="KW-0949">S-adenosyl-L-methionine</keyword>
<sequence>MYDKTVSINLDSKCNAQCDHCCFSSSPTSTIKMEKDYIRKLVTEFAENKTIQVISFTGGEVFLDYTFLKELMEIIKPYEKQITLISNGFWGISKKKVQEYFHDMNTLNVVALTISYDEYHAPFVKPSSIKRIFEHSRKYRGSIDISLNMAVTKDKMSNHILEELGDSILGVKITKFPMISVGAAKSRIKQENIHKFYSLEDEDSLQCPGYDIVYHHDGEIYPCCSPAIFETKITLREDYNQNFERTVEKLKSNLLLFILRKEGFKWFLDILKDNNKIEEFDIPYEFSSICGVCGSLFNSVEKINYFYPYMEKYYHENFEV</sequence>
<dbReference type="InterPro" id="IPR050377">
    <property type="entry name" value="Radical_SAM_PqqE_MftC-like"/>
</dbReference>
<name>A0A9Q4DM72_BACSC</name>
<dbReference type="Pfam" id="PF04055">
    <property type="entry name" value="Radical_SAM"/>
    <property type="match status" value="1"/>
</dbReference>
<keyword evidence="4" id="KW-0411">Iron-sulfur</keyword>